<reference evidence="1 2" key="1">
    <citation type="journal article" date="2013" name="Mar. Genomics">
        <title>Expression of sulfatases in Rhodopirellula baltica and the diversity of sulfatases in the genus Rhodopirellula.</title>
        <authorList>
            <person name="Wegner C.E."/>
            <person name="Richter-Heitmann T."/>
            <person name="Klindworth A."/>
            <person name="Klockow C."/>
            <person name="Richter M."/>
            <person name="Achstetter T."/>
            <person name="Glockner F.O."/>
            <person name="Harder J."/>
        </authorList>
    </citation>
    <scope>NUCLEOTIDE SEQUENCE [LARGE SCALE GENOMIC DNA]</scope>
    <source>
        <strain evidence="1 2">SH28</strain>
    </source>
</reference>
<dbReference type="AlphaFoldDB" id="K5DFA2"/>
<evidence type="ECO:0000313" key="2">
    <source>
        <dbReference type="Proteomes" id="UP000007993"/>
    </source>
</evidence>
<organism evidence="1 2">
    <name type="scientific">Rhodopirellula baltica SH28</name>
    <dbReference type="NCBI Taxonomy" id="993517"/>
    <lineage>
        <taxon>Bacteria</taxon>
        <taxon>Pseudomonadati</taxon>
        <taxon>Planctomycetota</taxon>
        <taxon>Planctomycetia</taxon>
        <taxon>Pirellulales</taxon>
        <taxon>Pirellulaceae</taxon>
        <taxon>Rhodopirellula</taxon>
    </lineage>
</organism>
<sequence>MLLRWHINYASLSSKASAQSPCTTWPTGEIAKSTLQNWQLLINEP</sequence>
<protein>
    <submittedName>
        <fullName evidence="1">Uncharacterized protein</fullName>
    </submittedName>
</protein>
<name>K5DFA2_RHOBT</name>
<comment type="caution">
    <text evidence="1">The sequence shown here is derived from an EMBL/GenBank/DDBJ whole genome shotgun (WGS) entry which is preliminary data.</text>
</comment>
<accession>K5DFA2</accession>
<gene>
    <name evidence="1" type="ORF">RBSH_03527</name>
</gene>
<dbReference type="EMBL" id="AMCW01000104">
    <property type="protein sequence ID" value="EKK01128.1"/>
    <property type="molecule type" value="Genomic_DNA"/>
</dbReference>
<evidence type="ECO:0000313" key="1">
    <source>
        <dbReference type="EMBL" id="EKK01128.1"/>
    </source>
</evidence>
<dbReference type="Proteomes" id="UP000007993">
    <property type="component" value="Unassembled WGS sequence"/>
</dbReference>
<proteinExistence type="predicted"/>